<dbReference type="AlphaFoldDB" id="A0A139A8K1"/>
<evidence type="ECO:0000256" key="4">
    <source>
        <dbReference type="PROSITE-ProRule" id="PRU00134"/>
    </source>
</evidence>
<evidence type="ECO:0000313" key="6">
    <source>
        <dbReference type="EMBL" id="KXS13034.1"/>
    </source>
</evidence>
<dbReference type="PROSITE" id="PS50865">
    <property type="entry name" value="ZF_MYND_2"/>
    <property type="match status" value="1"/>
</dbReference>
<name>A0A139A8K1_GONPJ</name>
<dbReference type="OrthoDB" id="2831360at2759"/>
<protein>
    <recommendedName>
        <fullName evidence="5">MYND-type domain-containing protein</fullName>
    </recommendedName>
</protein>
<evidence type="ECO:0000259" key="5">
    <source>
        <dbReference type="PROSITE" id="PS50865"/>
    </source>
</evidence>
<feature type="domain" description="MYND-type" evidence="5">
    <location>
        <begin position="285"/>
        <end position="330"/>
    </location>
</feature>
<evidence type="ECO:0000256" key="1">
    <source>
        <dbReference type="ARBA" id="ARBA00022723"/>
    </source>
</evidence>
<keyword evidence="7" id="KW-1185">Reference proteome</keyword>
<dbReference type="PROSITE" id="PS01360">
    <property type="entry name" value="ZF_MYND_1"/>
    <property type="match status" value="1"/>
</dbReference>
<keyword evidence="1" id="KW-0479">Metal-binding</keyword>
<dbReference type="Proteomes" id="UP000070544">
    <property type="component" value="Unassembled WGS sequence"/>
</dbReference>
<dbReference type="Pfam" id="PF01753">
    <property type="entry name" value="zf-MYND"/>
    <property type="match status" value="1"/>
</dbReference>
<gene>
    <name evidence="6" type="ORF">M427DRAFT_58952</name>
</gene>
<evidence type="ECO:0000256" key="2">
    <source>
        <dbReference type="ARBA" id="ARBA00022771"/>
    </source>
</evidence>
<proteinExistence type="predicted"/>
<dbReference type="GO" id="GO:0008270">
    <property type="term" value="F:zinc ion binding"/>
    <property type="evidence" value="ECO:0007669"/>
    <property type="project" value="UniProtKB-KW"/>
</dbReference>
<dbReference type="EMBL" id="KQ965782">
    <property type="protein sequence ID" value="KXS13034.1"/>
    <property type="molecule type" value="Genomic_DNA"/>
</dbReference>
<accession>A0A139A8K1</accession>
<evidence type="ECO:0000256" key="3">
    <source>
        <dbReference type="ARBA" id="ARBA00022833"/>
    </source>
</evidence>
<dbReference type="SUPFAM" id="SSF144232">
    <property type="entry name" value="HIT/MYND zinc finger-like"/>
    <property type="match status" value="1"/>
</dbReference>
<organism evidence="6 7">
    <name type="scientific">Gonapodya prolifera (strain JEL478)</name>
    <name type="common">Monoblepharis prolifera</name>
    <dbReference type="NCBI Taxonomy" id="1344416"/>
    <lineage>
        <taxon>Eukaryota</taxon>
        <taxon>Fungi</taxon>
        <taxon>Fungi incertae sedis</taxon>
        <taxon>Chytridiomycota</taxon>
        <taxon>Chytridiomycota incertae sedis</taxon>
        <taxon>Monoblepharidomycetes</taxon>
        <taxon>Monoblepharidales</taxon>
        <taxon>Gonapodyaceae</taxon>
        <taxon>Gonapodya</taxon>
    </lineage>
</organism>
<keyword evidence="3" id="KW-0862">Zinc</keyword>
<reference evidence="6 7" key="1">
    <citation type="journal article" date="2015" name="Genome Biol. Evol.">
        <title>Phylogenomic analyses indicate that early fungi evolved digesting cell walls of algal ancestors of land plants.</title>
        <authorList>
            <person name="Chang Y."/>
            <person name="Wang S."/>
            <person name="Sekimoto S."/>
            <person name="Aerts A.L."/>
            <person name="Choi C."/>
            <person name="Clum A."/>
            <person name="LaButti K.M."/>
            <person name="Lindquist E.A."/>
            <person name="Yee Ngan C."/>
            <person name="Ohm R.A."/>
            <person name="Salamov A.A."/>
            <person name="Grigoriev I.V."/>
            <person name="Spatafora J.W."/>
            <person name="Berbee M.L."/>
        </authorList>
    </citation>
    <scope>NUCLEOTIDE SEQUENCE [LARGE SCALE GENOMIC DNA]</scope>
    <source>
        <strain evidence="6 7">JEL478</strain>
    </source>
</reference>
<dbReference type="InterPro" id="IPR002893">
    <property type="entry name" value="Znf_MYND"/>
</dbReference>
<evidence type="ECO:0000313" key="7">
    <source>
        <dbReference type="Proteomes" id="UP000070544"/>
    </source>
</evidence>
<sequence length="349" mass="37443">MADFSAIFQTPTNFPNPGDEKNPKKLVDEMMAFIVRNPLGAHTLTSLPKFLWGKRCLNIIVPSAPWGVLAKTAYQFEKETSLGGGGTFNIGGMLRIAVTTIANSSSIARQSIASKDLGIFPGYLKDCADAFTKALDSTKSAEDSAHVDHLERTLGGPLIPDDAYTELVLTAILLPIMIAEHTEAYAKTIQSCPEYVAARGRLLEALQDGSPRFTGEENAKHGEEAWKILNAEKGAEMELLRDDPTREPFAAICGGASASASASAGTDYITAVATVRQDAKKSDIARICANPSCPNPLPADQLSKCSRCGFARFCDVDCQRAFWGRHQKVCKPQVWKQKSATAGAASTAA</sequence>
<keyword evidence="2 4" id="KW-0863">Zinc-finger</keyword>
<dbReference type="Gene3D" id="6.10.140.2220">
    <property type="match status" value="1"/>
</dbReference>